<dbReference type="OrthoDB" id="36399at10239"/>
<dbReference type="Proteomes" id="UP000240931">
    <property type="component" value="Segment"/>
</dbReference>
<proteinExistence type="predicted"/>
<reference evidence="1" key="1">
    <citation type="submission" date="2017-10" db="EMBL/GenBank/DDBJ databases">
        <authorList>
            <person name="Banno H."/>
            <person name="Chua N.-H."/>
        </authorList>
    </citation>
    <scope>NUCLEOTIDE SEQUENCE [LARGE SCALE GENOMIC DNA]</scope>
</reference>
<name>A0A2C9CXU9_9CAUD</name>
<evidence type="ECO:0000313" key="4">
    <source>
        <dbReference type="Proteomes" id="UP000317227"/>
    </source>
</evidence>
<accession>A0A2C9CXU9</accession>
<protein>
    <submittedName>
        <fullName evidence="1">Uncharacterized protein</fullName>
    </submittedName>
</protein>
<evidence type="ECO:0000313" key="2">
    <source>
        <dbReference type="EMBL" id="VUE36414.1"/>
    </source>
</evidence>
<dbReference type="EMBL" id="LR596615">
    <property type="protein sequence ID" value="VUE36414.1"/>
    <property type="molecule type" value="Genomic_DNA"/>
</dbReference>
<sequence length="122" mass="14352">MMEIFNDILNFDYFSDLGYSTTDNKSIFQVKIIYPDFEKYLIINKITSKRDKYCTLITDNFSLIYDGISFMLIDSNGILLDKIEPSISEEWFFQQSVVKNFSAVEYEDIKLLKTVHSKLWGV</sequence>
<keyword evidence="3" id="KW-1185">Reference proteome</keyword>
<dbReference type="EMBL" id="LT960551">
    <property type="protein sequence ID" value="SOK58645.1"/>
    <property type="molecule type" value="Genomic_DNA"/>
</dbReference>
<organism evidence="1 3">
    <name type="scientific">Yersinia phage fHe-Yen9-04</name>
    <dbReference type="NCBI Taxonomy" id="2052742"/>
    <lineage>
        <taxon>Viruses</taxon>
        <taxon>Duplodnaviria</taxon>
        <taxon>Heunggongvirae</taxon>
        <taxon>Uroviricota</taxon>
        <taxon>Caudoviricetes</taxon>
        <taxon>Eneladusvirus</taxon>
        <taxon>Eneladusvirus Yen904</taxon>
    </lineage>
</organism>
<dbReference type="RefSeq" id="YP_009623978.1">
    <property type="nucleotide sequence ID" value="NC_042116.1"/>
</dbReference>
<dbReference type="Proteomes" id="UP000317227">
    <property type="component" value="Segment"/>
</dbReference>
<dbReference type="GeneID" id="40100786"/>
<evidence type="ECO:0000313" key="1">
    <source>
        <dbReference type="EMBL" id="SOK58645.1"/>
    </source>
</evidence>
<dbReference type="KEGG" id="vg:40100786"/>
<gene>
    <name evidence="1" type="primary">g368</name>
</gene>
<reference evidence="2 4" key="3">
    <citation type="submission" date="2019-06" db="EMBL/GenBank/DDBJ databases">
        <authorList>
            <person name="Bower L."/>
            <person name="Leinonen R."/>
        </authorList>
    </citation>
    <scope>NUCLEOTIDE SEQUENCE [LARGE SCALE GENOMIC DNA]</scope>
</reference>
<evidence type="ECO:0000313" key="3">
    <source>
        <dbReference type="Proteomes" id="UP000240931"/>
    </source>
</evidence>
<reference evidence="3" key="2">
    <citation type="submission" date="2017-10" db="EMBL/GenBank/DDBJ databases">
        <authorList>
            <person name="Skurnik M."/>
        </authorList>
    </citation>
    <scope>NUCLEOTIDE SEQUENCE [LARGE SCALE GENOMIC DNA]</scope>
</reference>